<accession>A0A1E1M3D6</accession>
<reference evidence="2" key="1">
    <citation type="submission" date="2016-03" db="EMBL/GenBank/DDBJ databases">
        <authorList>
            <person name="Guldener U."/>
        </authorList>
    </citation>
    <scope>NUCLEOTIDE SEQUENCE [LARGE SCALE GENOMIC DNA]</scope>
</reference>
<keyword evidence="2" id="KW-1185">Reference proteome</keyword>
<name>A0A1E1M3D6_RHYSE</name>
<sequence length="48" mass="5332">MNLVYGGREDSIVDATIASEAMIQRDMIGSIKVYTQDAEGKDDFNDFT</sequence>
<dbReference type="Proteomes" id="UP000177625">
    <property type="component" value="Unassembled WGS sequence"/>
</dbReference>
<protein>
    <submittedName>
        <fullName evidence="1">Uncharacterized protein</fullName>
    </submittedName>
</protein>
<gene>
    <name evidence="1" type="ORF">RSE6_03683</name>
</gene>
<dbReference type="AlphaFoldDB" id="A0A1E1M3D6"/>
<evidence type="ECO:0000313" key="1">
    <source>
        <dbReference type="EMBL" id="CZT43622.1"/>
    </source>
</evidence>
<dbReference type="EMBL" id="FJVC01000142">
    <property type="protein sequence ID" value="CZT43622.1"/>
    <property type="molecule type" value="Genomic_DNA"/>
</dbReference>
<organism evidence="1 2">
    <name type="scientific">Rhynchosporium secalis</name>
    <name type="common">Barley scald fungus</name>
    <dbReference type="NCBI Taxonomy" id="38038"/>
    <lineage>
        <taxon>Eukaryota</taxon>
        <taxon>Fungi</taxon>
        <taxon>Dikarya</taxon>
        <taxon>Ascomycota</taxon>
        <taxon>Pezizomycotina</taxon>
        <taxon>Leotiomycetes</taxon>
        <taxon>Helotiales</taxon>
        <taxon>Ploettnerulaceae</taxon>
        <taxon>Rhynchosporium</taxon>
    </lineage>
</organism>
<evidence type="ECO:0000313" key="2">
    <source>
        <dbReference type="Proteomes" id="UP000177625"/>
    </source>
</evidence>
<proteinExistence type="predicted"/>